<evidence type="ECO:0000313" key="3">
    <source>
        <dbReference type="Proteomes" id="UP001595935"/>
    </source>
</evidence>
<proteinExistence type="predicted"/>
<dbReference type="Proteomes" id="UP001595935">
    <property type="component" value="Unassembled WGS sequence"/>
</dbReference>
<dbReference type="EMBL" id="JBHSGV010000003">
    <property type="protein sequence ID" value="MFC4747489.1"/>
    <property type="molecule type" value="Genomic_DNA"/>
</dbReference>
<dbReference type="InterPro" id="IPR000073">
    <property type="entry name" value="AB_hydrolase_1"/>
</dbReference>
<organism evidence="2 3">
    <name type="scientific">Flavobacterium branchiicola</name>
    <dbReference type="NCBI Taxonomy" id="1114875"/>
    <lineage>
        <taxon>Bacteria</taxon>
        <taxon>Pseudomonadati</taxon>
        <taxon>Bacteroidota</taxon>
        <taxon>Flavobacteriia</taxon>
        <taxon>Flavobacteriales</taxon>
        <taxon>Flavobacteriaceae</taxon>
        <taxon>Flavobacterium</taxon>
    </lineage>
</organism>
<comment type="caution">
    <text evidence="2">The sequence shown here is derived from an EMBL/GenBank/DDBJ whole genome shotgun (WGS) entry which is preliminary data.</text>
</comment>
<protein>
    <submittedName>
        <fullName evidence="2">Esterase/lipase family protein</fullName>
    </submittedName>
</protein>
<reference evidence="3" key="1">
    <citation type="journal article" date="2019" name="Int. J. Syst. Evol. Microbiol.">
        <title>The Global Catalogue of Microorganisms (GCM) 10K type strain sequencing project: providing services to taxonomists for standard genome sequencing and annotation.</title>
        <authorList>
            <consortium name="The Broad Institute Genomics Platform"/>
            <consortium name="The Broad Institute Genome Sequencing Center for Infectious Disease"/>
            <person name="Wu L."/>
            <person name="Ma J."/>
        </authorList>
    </citation>
    <scope>NUCLEOTIDE SEQUENCE [LARGE SCALE GENOMIC DNA]</scope>
    <source>
        <strain evidence="3">WYCCWR 13023</strain>
    </source>
</reference>
<gene>
    <name evidence="2" type="ORF">ACFO5S_08520</name>
</gene>
<dbReference type="InterPro" id="IPR029058">
    <property type="entry name" value="AB_hydrolase_fold"/>
</dbReference>
<evidence type="ECO:0000259" key="1">
    <source>
        <dbReference type="Pfam" id="PF12697"/>
    </source>
</evidence>
<sequence>MYLTKQKTIMFITGAFVSHSCWEEWKDFFENKGYKTVAPPWPHKNESAEILRKEHPNSKIALINLESLLDYYTEIIEKLPEKPILIGHSYGGLLTQLLIQKELGSAGICINSIPPKGIINFSFFKAIWKPLGFFTSAKKAFLISFQEWQNNFVNQMPFEEQKNSYEKFAIPESKLVLRDIFSKAAKINFKKKHNPLLFISGSGDTFTSSSLHYLNYKKYRNIHSITCYKEFKDNNHLVIVQENWQNIAVFIADCLAKIT</sequence>
<accession>A0ABV9PB41</accession>
<dbReference type="Gene3D" id="3.40.50.1820">
    <property type="entry name" value="alpha/beta hydrolase"/>
    <property type="match status" value="1"/>
</dbReference>
<dbReference type="RefSeq" id="WP_246522233.1">
    <property type="nucleotide sequence ID" value="NZ_JAGYWA010000003.1"/>
</dbReference>
<feature type="domain" description="AB hydrolase-1" evidence="1">
    <location>
        <begin position="11"/>
        <end position="136"/>
    </location>
</feature>
<keyword evidence="3" id="KW-1185">Reference proteome</keyword>
<name>A0ABV9PB41_9FLAO</name>
<dbReference type="Pfam" id="PF12697">
    <property type="entry name" value="Abhydrolase_6"/>
    <property type="match status" value="1"/>
</dbReference>
<dbReference type="SUPFAM" id="SSF53474">
    <property type="entry name" value="alpha/beta-Hydrolases"/>
    <property type="match status" value="1"/>
</dbReference>
<evidence type="ECO:0000313" key="2">
    <source>
        <dbReference type="EMBL" id="MFC4747489.1"/>
    </source>
</evidence>